<organism evidence="2 3">
    <name type="scientific">Vitis vinifera</name>
    <name type="common">Grape</name>
    <dbReference type="NCBI Taxonomy" id="29760"/>
    <lineage>
        <taxon>Eukaryota</taxon>
        <taxon>Viridiplantae</taxon>
        <taxon>Streptophyta</taxon>
        <taxon>Embryophyta</taxon>
        <taxon>Tracheophyta</taxon>
        <taxon>Spermatophyta</taxon>
        <taxon>Magnoliopsida</taxon>
        <taxon>eudicotyledons</taxon>
        <taxon>Gunneridae</taxon>
        <taxon>Pentapetalae</taxon>
        <taxon>rosids</taxon>
        <taxon>Vitales</taxon>
        <taxon>Vitaceae</taxon>
        <taxon>Viteae</taxon>
        <taxon>Vitis</taxon>
    </lineage>
</organism>
<accession>A0A438CX49</accession>
<dbReference type="Proteomes" id="UP000288805">
    <property type="component" value="Unassembled WGS sequence"/>
</dbReference>
<name>A0A438CX49_VITVI</name>
<evidence type="ECO:0000313" key="2">
    <source>
        <dbReference type="EMBL" id="RVW27785.1"/>
    </source>
</evidence>
<comment type="caution">
    <text evidence="2">The sequence shown here is derived from an EMBL/GenBank/DDBJ whole genome shotgun (WGS) entry which is preliminary data.</text>
</comment>
<protein>
    <submittedName>
        <fullName evidence="2">Protein FAR1-related sequence 4</fullName>
    </submittedName>
</protein>
<dbReference type="AlphaFoldDB" id="A0A438CX49"/>
<gene>
    <name evidence="2" type="primary">FRS4_3</name>
    <name evidence="2" type="ORF">CK203_106860</name>
</gene>
<evidence type="ECO:0000256" key="1">
    <source>
        <dbReference type="SAM" id="MobiDB-lite"/>
    </source>
</evidence>
<proteinExistence type="predicted"/>
<feature type="compositionally biased region" description="Basic and acidic residues" evidence="1">
    <location>
        <begin position="78"/>
        <end position="88"/>
    </location>
</feature>
<evidence type="ECO:0000313" key="3">
    <source>
        <dbReference type="Proteomes" id="UP000288805"/>
    </source>
</evidence>
<sequence length="167" mass="18530">MGEEGSLSQESYNIALCAIKEALKQCASLNNSAETDARPNNLVVHAICGSEEENQDSNTISKDKVPNPKLTSTNKIPKRAEARKEKASNENNAIKKGKVPLEAEVMSIGTQDNFHQMQELSNMRPAQFHNVMPAQFQNMVPAVFQNVMTTPFHNVASTNLHEKRIPR</sequence>
<reference evidence="2 3" key="1">
    <citation type="journal article" date="2018" name="PLoS Genet.">
        <title>Population sequencing reveals clonal diversity and ancestral inbreeding in the grapevine cultivar Chardonnay.</title>
        <authorList>
            <person name="Roach M.J."/>
            <person name="Johnson D.L."/>
            <person name="Bohlmann J."/>
            <person name="van Vuuren H.J."/>
            <person name="Jones S.J."/>
            <person name="Pretorius I.S."/>
            <person name="Schmidt S.A."/>
            <person name="Borneman A.R."/>
        </authorList>
    </citation>
    <scope>NUCLEOTIDE SEQUENCE [LARGE SCALE GENOMIC DNA]</scope>
    <source>
        <strain evidence="3">cv. Chardonnay</strain>
        <tissue evidence="2">Leaf</tissue>
    </source>
</reference>
<feature type="region of interest" description="Disordered" evidence="1">
    <location>
        <begin position="52"/>
        <end position="96"/>
    </location>
</feature>
<dbReference type="EMBL" id="QGNW01001939">
    <property type="protein sequence ID" value="RVW27785.1"/>
    <property type="molecule type" value="Genomic_DNA"/>
</dbReference>